<gene>
    <name evidence="5" type="ORF">HMPREF0216_00610</name>
</gene>
<dbReference type="STRING" id="545697.HMPREF0216_00610"/>
<dbReference type="InterPro" id="IPR004474">
    <property type="entry name" value="LytR_CpsA_psr"/>
</dbReference>
<dbReference type="PANTHER" id="PTHR33392">
    <property type="entry name" value="POLYISOPRENYL-TEICHOIC ACID--PEPTIDOGLYCAN TEICHOIC ACID TRANSFERASE TAGU"/>
    <property type="match status" value="1"/>
</dbReference>
<protein>
    <submittedName>
        <fullName evidence="5">Cell envelope-like function transcriptional attenuator common domain protein</fullName>
    </submittedName>
</protein>
<feature type="transmembrane region" description="Helical" evidence="3">
    <location>
        <begin position="47"/>
        <end position="67"/>
    </location>
</feature>
<dbReference type="Pfam" id="PF03816">
    <property type="entry name" value="LytR_cpsA_psr"/>
    <property type="match status" value="1"/>
</dbReference>
<dbReference type="PATRIC" id="fig|545697.3.peg.605"/>
<dbReference type="eggNOG" id="COG1316">
    <property type="taxonomic scope" value="Bacteria"/>
</dbReference>
<evidence type="ECO:0000313" key="5">
    <source>
        <dbReference type="EMBL" id="EKY28762.1"/>
    </source>
</evidence>
<feature type="compositionally biased region" description="Basic and acidic residues" evidence="2">
    <location>
        <begin position="471"/>
        <end position="481"/>
    </location>
</feature>
<comment type="caution">
    <text evidence="5">The sequence shown here is derived from an EMBL/GenBank/DDBJ whole genome shotgun (WGS) entry which is preliminary data.</text>
</comment>
<name>L1QMH2_9CLOT</name>
<dbReference type="NCBIfam" id="TIGR00350">
    <property type="entry name" value="lytR_cpsA_psr"/>
    <property type="match status" value="1"/>
</dbReference>
<evidence type="ECO:0000256" key="2">
    <source>
        <dbReference type="SAM" id="MobiDB-lite"/>
    </source>
</evidence>
<feature type="region of interest" description="Disordered" evidence="2">
    <location>
        <begin position="412"/>
        <end position="481"/>
    </location>
</feature>
<feature type="domain" description="Cell envelope-related transcriptional attenuator" evidence="4">
    <location>
        <begin position="120"/>
        <end position="274"/>
    </location>
</feature>
<reference evidence="5 6" key="1">
    <citation type="submission" date="2012-05" db="EMBL/GenBank/DDBJ databases">
        <authorList>
            <person name="Weinstock G."/>
            <person name="Sodergren E."/>
            <person name="Lobos E.A."/>
            <person name="Fulton L."/>
            <person name="Fulton R."/>
            <person name="Courtney L."/>
            <person name="Fronick C."/>
            <person name="O'Laughlin M."/>
            <person name="Godfrey J."/>
            <person name="Wilson R.M."/>
            <person name="Miner T."/>
            <person name="Farmer C."/>
            <person name="Delehaunty K."/>
            <person name="Cordes M."/>
            <person name="Minx P."/>
            <person name="Tomlinson C."/>
            <person name="Chen J."/>
            <person name="Wollam A."/>
            <person name="Pepin K.H."/>
            <person name="Bhonagiri V."/>
            <person name="Zhang X."/>
            <person name="Suruliraj S."/>
            <person name="Warren W."/>
            <person name="Mitreva M."/>
            <person name="Mardis E.R."/>
            <person name="Wilson R.K."/>
        </authorList>
    </citation>
    <scope>NUCLEOTIDE SEQUENCE [LARGE SCALE GENOMIC DNA]</scope>
    <source>
        <strain evidence="5 6">DSM 1785</strain>
    </source>
</reference>
<evidence type="ECO:0000313" key="6">
    <source>
        <dbReference type="Proteomes" id="UP000010420"/>
    </source>
</evidence>
<evidence type="ECO:0000256" key="1">
    <source>
        <dbReference type="ARBA" id="ARBA00006068"/>
    </source>
</evidence>
<evidence type="ECO:0000259" key="4">
    <source>
        <dbReference type="Pfam" id="PF03816"/>
    </source>
</evidence>
<dbReference type="HOGENOM" id="CLU_016455_1_3_9"/>
<dbReference type="AlphaFoldDB" id="L1QMH2"/>
<keyword evidence="3" id="KW-0812">Transmembrane</keyword>
<organism evidence="5 6">
    <name type="scientific">Clostridium celatum DSM 1785</name>
    <dbReference type="NCBI Taxonomy" id="545697"/>
    <lineage>
        <taxon>Bacteria</taxon>
        <taxon>Bacillati</taxon>
        <taxon>Bacillota</taxon>
        <taxon>Clostridia</taxon>
        <taxon>Eubacteriales</taxon>
        <taxon>Clostridiaceae</taxon>
        <taxon>Clostridium</taxon>
    </lineage>
</organism>
<accession>L1QMH2</accession>
<evidence type="ECO:0000256" key="3">
    <source>
        <dbReference type="SAM" id="Phobius"/>
    </source>
</evidence>
<comment type="similarity">
    <text evidence="1">Belongs to the LytR/CpsA/Psr (LCP) family.</text>
</comment>
<feature type="compositionally biased region" description="Acidic residues" evidence="2">
    <location>
        <begin position="412"/>
        <end position="425"/>
    </location>
</feature>
<dbReference type="Proteomes" id="UP000010420">
    <property type="component" value="Unassembled WGS sequence"/>
</dbReference>
<sequence>MCFFNIKYGKIITIENVKIRGDMVKTLKQKVKHMGNWIKKMSLRKKIILSIIISLIVMISGTCTFYYNYIKNKTYAEYTPPVKTTQVDNTEKEVEYDVVDGITNILLIGTDARELDEDARADSIIIATLDSNSKKIKLTSLFRDTLVDIPGYGEAKLNAAMAIGGKELLIETISETYDIYLDKFAIINFWGFEAIIDQIGGLEIDVKDYQIEELNKYIGESTGGNDCPVTEAGLQVLNGKQALSYARIRYNVGDEYERTERQREVLFKVAEKLKETKPSKYLGIMNKMLDYISTNITPMEALNLAYTIFKFPTLETEQLQIPQTNLSYTMDYKNIGSVFIIDREQNAQVLHDFIFEDKLPNEDEFDYYSLYSVVADYEARQLEYERIYGIIPSIEEFEVPLNNVDIDYNLDLDGSPDENEDEGIDSDYNNGINNEEGSHGSSGGNPTDGSDEGYDVDTGEDSETDSDLEVETEKPNGEHNQ</sequence>
<proteinExistence type="inferred from homology"/>
<keyword evidence="3" id="KW-1133">Transmembrane helix</keyword>
<dbReference type="PANTHER" id="PTHR33392:SF6">
    <property type="entry name" value="POLYISOPRENYL-TEICHOIC ACID--PEPTIDOGLYCAN TEICHOIC ACID TRANSFERASE TAGU"/>
    <property type="match status" value="1"/>
</dbReference>
<keyword evidence="3" id="KW-0472">Membrane</keyword>
<dbReference type="EMBL" id="AMEZ01000019">
    <property type="protein sequence ID" value="EKY28762.1"/>
    <property type="molecule type" value="Genomic_DNA"/>
</dbReference>
<keyword evidence="6" id="KW-1185">Reference proteome</keyword>
<dbReference type="Gene3D" id="3.40.630.190">
    <property type="entry name" value="LCP protein"/>
    <property type="match status" value="1"/>
</dbReference>
<dbReference type="InterPro" id="IPR050922">
    <property type="entry name" value="LytR/CpsA/Psr_CW_biosynth"/>
</dbReference>
<feature type="compositionally biased region" description="Acidic residues" evidence="2">
    <location>
        <begin position="449"/>
        <end position="470"/>
    </location>
</feature>